<dbReference type="AlphaFoldDB" id="A0A839Z3U8"/>
<name>A0A839Z3U8_9SPHN</name>
<comment type="caution">
    <text evidence="1">The sequence shown here is derived from an EMBL/GenBank/DDBJ whole genome shotgun (WGS) entry which is preliminary data.</text>
</comment>
<dbReference type="EMBL" id="JACICF010000001">
    <property type="protein sequence ID" value="MBB3764255.1"/>
    <property type="molecule type" value="Genomic_DNA"/>
</dbReference>
<dbReference type="RefSeq" id="WP_183933532.1">
    <property type="nucleotide sequence ID" value="NZ_JACICF010000001.1"/>
</dbReference>
<proteinExistence type="predicted"/>
<gene>
    <name evidence="1" type="ORF">FHS50_001278</name>
</gene>
<sequence>MLVGLSAMIFIALFGWGSAYFGWADPNGKVQLALATSFVLGIIAGYKSNS</sequence>
<protein>
    <submittedName>
        <fullName evidence="1">Uncharacterized protein</fullName>
    </submittedName>
</protein>
<evidence type="ECO:0000313" key="1">
    <source>
        <dbReference type="EMBL" id="MBB3764255.1"/>
    </source>
</evidence>
<organism evidence="1 2">
    <name type="scientific">Sphingomicrobium lutaoense</name>
    <dbReference type="NCBI Taxonomy" id="515949"/>
    <lineage>
        <taxon>Bacteria</taxon>
        <taxon>Pseudomonadati</taxon>
        <taxon>Pseudomonadota</taxon>
        <taxon>Alphaproteobacteria</taxon>
        <taxon>Sphingomonadales</taxon>
        <taxon>Sphingomonadaceae</taxon>
        <taxon>Sphingomicrobium</taxon>
    </lineage>
</organism>
<accession>A0A839Z3U8</accession>
<reference evidence="1 2" key="1">
    <citation type="submission" date="2020-08" db="EMBL/GenBank/DDBJ databases">
        <title>Genomic Encyclopedia of Type Strains, Phase IV (KMG-IV): sequencing the most valuable type-strain genomes for metagenomic binning, comparative biology and taxonomic classification.</title>
        <authorList>
            <person name="Goeker M."/>
        </authorList>
    </citation>
    <scope>NUCLEOTIDE SEQUENCE [LARGE SCALE GENOMIC DNA]</scope>
    <source>
        <strain evidence="1 2">DSM 24194</strain>
    </source>
</reference>
<evidence type="ECO:0000313" key="2">
    <source>
        <dbReference type="Proteomes" id="UP000578569"/>
    </source>
</evidence>
<dbReference type="Proteomes" id="UP000578569">
    <property type="component" value="Unassembled WGS sequence"/>
</dbReference>
<keyword evidence="2" id="KW-1185">Reference proteome</keyword>